<feature type="transmembrane region" description="Helical" evidence="6">
    <location>
        <begin position="337"/>
        <end position="356"/>
    </location>
</feature>
<feature type="transmembrane region" description="Helical" evidence="6">
    <location>
        <begin position="170"/>
        <end position="189"/>
    </location>
</feature>
<dbReference type="EMBL" id="KE148162">
    <property type="protein sequence ID" value="EPE04126.1"/>
    <property type="molecule type" value="Genomic_DNA"/>
</dbReference>
<evidence type="ECO:0000256" key="6">
    <source>
        <dbReference type="SAM" id="Phobius"/>
    </source>
</evidence>
<dbReference type="GO" id="GO:0022857">
    <property type="term" value="F:transmembrane transporter activity"/>
    <property type="evidence" value="ECO:0007669"/>
    <property type="project" value="InterPro"/>
</dbReference>
<organism evidence="7 8">
    <name type="scientific">Ophiostoma piceae (strain UAMH 11346)</name>
    <name type="common">Sap stain fungus</name>
    <dbReference type="NCBI Taxonomy" id="1262450"/>
    <lineage>
        <taxon>Eukaryota</taxon>
        <taxon>Fungi</taxon>
        <taxon>Dikarya</taxon>
        <taxon>Ascomycota</taxon>
        <taxon>Pezizomycotina</taxon>
        <taxon>Sordariomycetes</taxon>
        <taxon>Sordariomycetidae</taxon>
        <taxon>Ophiostomatales</taxon>
        <taxon>Ophiostomataceae</taxon>
        <taxon>Ophiostoma</taxon>
    </lineage>
</organism>
<feature type="transmembrane region" description="Helical" evidence="6">
    <location>
        <begin position="486"/>
        <end position="504"/>
    </location>
</feature>
<feature type="transmembrane region" description="Helical" evidence="6">
    <location>
        <begin position="126"/>
        <end position="150"/>
    </location>
</feature>
<dbReference type="eggNOG" id="KOG1289">
    <property type="taxonomic scope" value="Eukaryota"/>
</dbReference>
<dbReference type="InterPro" id="IPR002293">
    <property type="entry name" value="AA/rel_permease1"/>
</dbReference>
<evidence type="ECO:0000256" key="3">
    <source>
        <dbReference type="ARBA" id="ARBA00022692"/>
    </source>
</evidence>
<keyword evidence="3 6" id="KW-0812">Transmembrane</keyword>
<sequence>MASEKVEMAASVAPSIAEGKDLDPVDIENEKLHSMGYDQHMKRGFNFWSMTAFCLTGLGLLPSLGGTLWYSYGYLGLMPMTWGWVAASFFIMFQVLSLAELSSAMPTAGGLYYWSFKCAPPKAKRIVSWITAWCMVMSAALGGASFFMTQADMIEALVVMFNPDFDPTDWQTYLIYLASVIVCGMIMVLPSKILGRISTVFAWLSTIIFFILIIALPIYAKSSGNYNSAKDMFTSKVNQTGWSNTGLVFLLTFLTPCWCISGYDSTAHLSEETHNASTVVPRAMIISCAAVAILGYIFNVVLAFAASDIDAILGSPLGQPLAAILQLAMGNGAFPKFLWICTVLSNFGVVFVNNTAGTRILFAYARDGALPFAKWLSTVNETTKTPMNATLALSIVFALIGLISLGSTNALNAFFSGSSLSGATAYLTPVLMRCLYEDNPAYVPGPFNLGRWSKPVRWIAVAWGFLTLPLFSFPTSPHITKDTFDWSVAFYVGLLGLIVPWYYIRARKWYRGPAERVD</sequence>
<dbReference type="PANTHER" id="PTHR45649">
    <property type="entry name" value="AMINO-ACID PERMEASE BAT1"/>
    <property type="match status" value="1"/>
</dbReference>
<dbReference type="OMA" id="NWAVVIY"/>
<name>S3BXD2_OPHP1</name>
<accession>S3BXD2</accession>
<feature type="transmembrane region" description="Helical" evidence="6">
    <location>
        <begin position="456"/>
        <end position="474"/>
    </location>
</feature>
<comment type="subcellular location">
    <subcellularLocation>
        <location evidence="1">Membrane</location>
        <topology evidence="1">Multi-pass membrane protein</topology>
    </subcellularLocation>
</comment>
<dbReference type="Pfam" id="PF13520">
    <property type="entry name" value="AA_permease_2"/>
    <property type="match status" value="1"/>
</dbReference>
<dbReference type="HOGENOM" id="CLU_004495_0_3_1"/>
<dbReference type="Gene3D" id="1.20.1740.10">
    <property type="entry name" value="Amino acid/polyamine transporter I"/>
    <property type="match status" value="1"/>
</dbReference>
<evidence type="ECO:0000256" key="1">
    <source>
        <dbReference type="ARBA" id="ARBA00004141"/>
    </source>
</evidence>
<feature type="transmembrane region" description="Helical" evidence="6">
    <location>
        <begin position="240"/>
        <end position="263"/>
    </location>
</feature>
<feature type="transmembrane region" description="Helical" evidence="6">
    <location>
        <begin position="45"/>
        <end position="70"/>
    </location>
</feature>
<reference evidence="7 8" key="1">
    <citation type="journal article" date="2013" name="BMC Genomics">
        <title>The genome and transcriptome of the pine saprophyte Ophiostoma piceae, and a comparison with the bark beetle-associated pine pathogen Grosmannia clavigera.</title>
        <authorList>
            <person name="Haridas S."/>
            <person name="Wang Y."/>
            <person name="Lim L."/>
            <person name="Massoumi Alamouti S."/>
            <person name="Jackman S."/>
            <person name="Docking R."/>
            <person name="Robertson G."/>
            <person name="Birol I."/>
            <person name="Bohlmann J."/>
            <person name="Breuil C."/>
        </authorList>
    </citation>
    <scope>NUCLEOTIDE SEQUENCE [LARGE SCALE GENOMIC DNA]</scope>
    <source>
        <strain evidence="7 8">UAMH 11346</strain>
    </source>
</reference>
<proteinExistence type="predicted"/>
<dbReference type="Proteomes" id="UP000016923">
    <property type="component" value="Unassembled WGS sequence"/>
</dbReference>
<evidence type="ECO:0000313" key="7">
    <source>
        <dbReference type="EMBL" id="EPE04126.1"/>
    </source>
</evidence>
<protein>
    <submittedName>
        <fullName evidence="7">Amino acid permease</fullName>
    </submittedName>
</protein>
<keyword evidence="5 6" id="KW-0472">Membrane</keyword>
<dbReference type="STRING" id="1262450.S3BXD2"/>
<dbReference type="AlphaFoldDB" id="S3BXD2"/>
<keyword evidence="4 6" id="KW-1133">Transmembrane helix</keyword>
<feature type="transmembrane region" description="Helical" evidence="6">
    <location>
        <begin position="389"/>
        <end position="407"/>
    </location>
</feature>
<feature type="transmembrane region" description="Helical" evidence="6">
    <location>
        <begin position="82"/>
        <end position="114"/>
    </location>
</feature>
<evidence type="ECO:0000256" key="4">
    <source>
        <dbReference type="ARBA" id="ARBA00022989"/>
    </source>
</evidence>
<gene>
    <name evidence="7" type="ORF">F503_04641</name>
</gene>
<keyword evidence="8" id="KW-1185">Reference proteome</keyword>
<evidence type="ECO:0000256" key="5">
    <source>
        <dbReference type="ARBA" id="ARBA00023136"/>
    </source>
</evidence>
<dbReference type="GO" id="GO:0016020">
    <property type="term" value="C:membrane"/>
    <property type="evidence" value="ECO:0007669"/>
    <property type="project" value="UniProtKB-SubCell"/>
</dbReference>
<feature type="transmembrane region" description="Helical" evidence="6">
    <location>
        <begin position="201"/>
        <end position="220"/>
    </location>
</feature>
<evidence type="ECO:0000313" key="8">
    <source>
        <dbReference type="Proteomes" id="UP000016923"/>
    </source>
</evidence>
<dbReference type="PANTHER" id="PTHR45649:SF29">
    <property type="entry name" value="AMINO ACID TRANSPORTER (EUROFUNG)"/>
    <property type="match status" value="1"/>
</dbReference>
<evidence type="ECO:0000256" key="2">
    <source>
        <dbReference type="ARBA" id="ARBA00022448"/>
    </source>
</evidence>
<keyword evidence="2" id="KW-0813">Transport</keyword>
<dbReference type="OrthoDB" id="10054429at2759"/>
<feature type="transmembrane region" description="Helical" evidence="6">
    <location>
        <begin position="284"/>
        <end position="306"/>
    </location>
</feature>
<dbReference type="PIRSF" id="PIRSF006060">
    <property type="entry name" value="AA_transporter"/>
    <property type="match status" value="1"/>
</dbReference>
<dbReference type="VEuPathDB" id="FungiDB:F503_04641"/>